<keyword evidence="5" id="KW-0732">Signal</keyword>
<dbReference type="OrthoDB" id="192611at2759"/>
<dbReference type="PANTHER" id="PTHR12000:SF42">
    <property type="entry name" value="LEGUMAIN"/>
    <property type="match status" value="1"/>
</dbReference>
<dbReference type="Pfam" id="PF20985">
    <property type="entry name" value="Legum_prodom"/>
    <property type="match status" value="1"/>
</dbReference>
<dbReference type="InterPro" id="IPR046427">
    <property type="entry name" value="Legumain_prodom_sf"/>
</dbReference>
<dbReference type="FunFam" id="3.40.50.1460:FF:000006">
    <property type="entry name" value="Legumain"/>
    <property type="match status" value="1"/>
</dbReference>
<dbReference type="AlphaFoldDB" id="A0A183FHI5"/>
<keyword evidence="11" id="KW-1185">Reference proteome</keyword>
<evidence type="ECO:0000256" key="6">
    <source>
        <dbReference type="ARBA" id="ARBA00022801"/>
    </source>
</evidence>
<feature type="active site" evidence="8">
    <location>
        <position position="103"/>
    </location>
</feature>
<feature type="active site" description="Nucleophile" evidence="8">
    <location>
        <position position="144"/>
    </location>
</feature>
<accession>A0A183FHI5</accession>
<evidence type="ECO:0000256" key="8">
    <source>
        <dbReference type="PIRSR" id="PIRSR019663-1"/>
    </source>
</evidence>
<accession>A0A3P7X3C0</accession>
<proteinExistence type="inferred from homology"/>
<dbReference type="CDD" id="cd21115">
    <property type="entry name" value="legumain_C"/>
    <property type="match status" value="1"/>
</dbReference>
<evidence type="ECO:0000259" key="9">
    <source>
        <dbReference type="Pfam" id="PF20985"/>
    </source>
</evidence>
<evidence type="ECO:0000313" key="12">
    <source>
        <dbReference type="WBParaSite" id="HPBE_0000623801-mRNA-1"/>
    </source>
</evidence>
<feature type="domain" description="Legumain prodomain" evidence="9">
    <location>
        <begin position="288"/>
        <end position="381"/>
    </location>
</feature>
<dbReference type="Gene3D" id="1.10.132.130">
    <property type="match status" value="1"/>
</dbReference>
<organism evidence="11 12">
    <name type="scientific">Heligmosomoides polygyrus</name>
    <name type="common">Parasitic roundworm</name>
    <dbReference type="NCBI Taxonomy" id="6339"/>
    <lineage>
        <taxon>Eukaryota</taxon>
        <taxon>Metazoa</taxon>
        <taxon>Ecdysozoa</taxon>
        <taxon>Nematoda</taxon>
        <taxon>Chromadorea</taxon>
        <taxon>Rhabditida</taxon>
        <taxon>Rhabditina</taxon>
        <taxon>Rhabditomorpha</taxon>
        <taxon>Strongyloidea</taxon>
        <taxon>Heligmosomidae</taxon>
        <taxon>Heligmosomoides</taxon>
    </lineage>
</organism>
<gene>
    <name evidence="10" type="ORF">HPBE_LOCUS6239</name>
</gene>
<dbReference type="EC" id="3.4.22.34" evidence="3"/>
<keyword evidence="7" id="KW-0788">Thiol protease</keyword>
<dbReference type="GO" id="GO:0004197">
    <property type="term" value="F:cysteine-type endopeptidase activity"/>
    <property type="evidence" value="ECO:0007669"/>
    <property type="project" value="UniProtKB-EC"/>
</dbReference>
<dbReference type="Proteomes" id="UP000050761">
    <property type="component" value="Unassembled WGS sequence"/>
</dbReference>
<dbReference type="InterPro" id="IPR001096">
    <property type="entry name" value="Peptidase_C13"/>
</dbReference>
<dbReference type="GO" id="GO:0006624">
    <property type="term" value="P:vacuolar protein processing"/>
    <property type="evidence" value="ECO:0007669"/>
    <property type="project" value="TreeGrafter"/>
</dbReference>
<comment type="catalytic activity">
    <reaction evidence="1">
        <text>Hydrolysis of proteins and small molecule substrates at -Asn-|-Xaa- bonds.</text>
        <dbReference type="EC" id="3.4.22.34"/>
    </reaction>
</comment>
<evidence type="ECO:0000256" key="7">
    <source>
        <dbReference type="ARBA" id="ARBA00022807"/>
    </source>
</evidence>
<dbReference type="GO" id="GO:0005773">
    <property type="term" value="C:vacuole"/>
    <property type="evidence" value="ECO:0007669"/>
    <property type="project" value="GOC"/>
</dbReference>
<dbReference type="PRINTS" id="PR00776">
    <property type="entry name" value="HEMOGLOBNASE"/>
</dbReference>
<reference evidence="10 11" key="1">
    <citation type="submission" date="2018-11" db="EMBL/GenBank/DDBJ databases">
        <authorList>
            <consortium name="Pathogen Informatics"/>
        </authorList>
    </citation>
    <scope>NUCLEOTIDE SEQUENCE [LARGE SCALE GENOMIC DNA]</scope>
</reference>
<dbReference type="WBParaSite" id="HPBE_0000623801-mRNA-1">
    <property type="protein sequence ID" value="HPBE_0000623801-mRNA-1"/>
    <property type="gene ID" value="HPBE_0000623801"/>
</dbReference>
<sequence length="390" mass="44442">MKADVAHAYRTLKEHGVPADHIIVMMKDDIVNNAENPYPGKLFNEPNGPDLYEGLKIDYRGSAVTPQNFLGILKGQSHLVSGGNGRVLNTNEKDRIFVYFSDHGGVGIVNFPSHVLTVAELNAALEWMHSNKRYRQLVFYLEACESGSMFYKTLKQDINVYAITAANPDESSYATYCNAIAHLPCLGDEFSVNWLLDNDKRSTANWLLIDQYDFVQRRTVYSHVMRYGNLSIAIEPVGWFEGPQLSQRSVSGKKTVEKEGERWPSRDVEFMHLQKAQQMSPKSSAGAKMAKIIEDRKAIETVFSKIVNELIEDHQERDRVFRERSHIEDMSCHHDVVHVFDSLCVDVNKFDYALKYIYVLNNLCTKFKDSKKIISAMAATCVATRHQFFP</sequence>
<reference evidence="12" key="2">
    <citation type="submission" date="2019-09" db="UniProtKB">
        <authorList>
            <consortium name="WormBaseParasite"/>
        </authorList>
    </citation>
    <scope>IDENTIFICATION</scope>
</reference>
<evidence type="ECO:0000256" key="3">
    <source>
        <dbReference type="ARBA" id="ARBA00012628"/>
    </source>
</evidence>
<evidence type="ECO:0000256" key="1">
    <source>
        <dbReference type="ARBA" id="ARBA00000810"/>
    </source>
</evidence>
<evidence type="ECO:0000256" key="4">
    <source>
        <dbReference type="ARBA" id="ARBA00022670"/>
    </source>
</evidence>
<dbReference type="InterPro" id="IPR048501">
    <property type="entry name" value="Legum_prodom"/>
</dbReference>
<dbReference type="Gene3D" id="3.40.50.1460">
    <property type="match status" value="1"/>
</dbReference>
<comment type="similarity">
    <text evidence="2">Belongs to the peptidase C13 family.</text>
</comment>
<keyword evidence="6" id="KW-0378">Hydrolase</keyword>
<dbReference type="PIRSF" id="PIRSF019663">
    <property type="entry name" value="Legumain"/>
    <property type="match status" value="1"/>
</dbReference>
<evidence type="ECO:0000256" key="5">
    <source>
        <dbReference type="ARBA" id="ARBA00022729"/>
    </source>
</evidence>
<dbReference type="PANTHER" id="PTHR12000">
    <property type="entry name" value="HEMOGLOBINASE FAMILY MEMBER"/>
    <property type="match status" value="1"/>
</dbReference>
<evidence type="ECO:0000313" key="10">
    <source>
        <dbReference type="EMBL" id="VDO67506.1"/>
    </source>
</evidence>
<dbReference type="GO" id="GO:0051603">
    <property type="term" value="P:proteolysis involved in protein catabolic process"/>
    <property type="evidence" value="ECO:0007669"/>
    <property type="project" value="TreeGrafter"/>
</dbReference>
<evidence type="ECO:0000313" key="11">
    <source>
        <dbReference type="Proteomes" id="UP000050761"/>
    </source>
</evidence>
<keyword evidence="4" id="KW-0645">Protease</keyword>
<evidence type="ECO:0000256" key="2">
    <source>
        <dbReference type="ARBA" id="ARBA00009941"/>
    </source>
</evidence>
<dbReference type="EMBL" id="UZAH01025623">
    <property type="protein sequence ID" value="VDO67506.1"/>
    <property type="molecule type" value="Genomic_DNA"/>
</dbReference>
<name>A0A183FHI5_HELPZ</name>
<dbReference type="Pfam" id="PF01650">
    <property type="entry name" value="Peptidase_C13"/>
    <property type="match status" value="1"/>
</dbReference>
<protein>
    <recommendedName>
        <fullName evidence="3">legumain</fullName>
        <ecNumber evidence="3">3.4.22.34</ecNumber>
    </recommendedName>
</protein>